<comment type="caution">
    <text evidence="2">The sequence shown here is derived from an EMBL/GenBank/DDBJ whole genome shotgun (WGS) entry which is preliminary data.</text>
</comment>
<feature type="compositionally biased region" description="Basic residues" evidence="1">
    <location>
        <begin position="465"/>
        <end position="477"/>
    </location>
</feature>
<name>A0A1J8Q7R4_9AGAM</name>
<evidence type="ECO:0000313" key="3">
    <source>
        <dbReference type="Proteomes" id="UP000183567"/>
    </source>
</evidence>
<organism evidence="2 3">
    <name type="scientific">Rhizopogon vesiculosus</name>
    <dbReference type="NCBI Taxonomy" id="180088"/>
    <lineage>
        <taxon>Eukaryota</taxon>
        <taxon>Fungi</taxon>
        <taxon>Dikarya</taxon>
        <taxon>Basidiomycota</taxon>
        <taxon>Agaricomycotina</taxon>
        <taxon>Agaricomycetes</taxon>
        <taxon>Agaricomycetidae</taxon>
        <taxon>Boletales</taxon>
        <taxon>Suillineae</taxon>
        <taxon>Rhizopogonaceae</taxon>
        <taxon>Rhizopogon</taxon>
    </lineage>
</organism>
<dbReference type="STRING" id="180088.A0A1J8Q7R4"/>
<accession>A0A1J8Q7R4</accession>
<reference evidence="2 3" key="1">
    <citation type="submission" date="2016-03" db="EMBL/GenBank/DDBJ databases">
        <title>Comparative genomics of the ectomycorrhizal sister species Rhizopogon vinicolor and Rhizopogon vesiculosus (Basidiomycota: Boletales) reveals a divergence of the mating type B locus.</title>
        <authorList>
            <person name="Mujic A.B."/>
            <person name="Kuo A."/>
            <person name="Tritt A."/>
            <person name="Lipzen A."/>
            <person name="Chen C."/>
            <person name="Johnson J."/>
            <person name="Sharma A."/>
            <person name="Barry K."/>
            <person name="Grigoriev I.V."/>
            <person name="Spatafora J.W."/>
        </authorList>
    </citation>
    <scope>NUCLEOTIDE SEQUENCE [LARGE SCALE GENOMIC DNA]</scope>
    <source>
        <strain evidence="2 3">AM-OR11-056</strain>
    </source>
</reference>
<evidence type="ECO:0000313" key="2">
    <source>
        <dbReference type="EMBL" id="OJA17702.1"/>
    </source>
</evidence>
<evidence type="ECO:0000256" key="1">
    <source>
        <dbReference type="SAM" id="MobiDB-lite"/>
    </source>
</evidence>
<gene>
    <name evidence="2" type="ORF">AZE42_10683</name>
</gene>
<dbReference type="AlphaFoldDB" id="A0A1J8Q7R4"/>
<dbReference type="Proteomes" id="UP000183567">
    <property type="component" value="Unassembled WGS sequence"/>
</dbReference>
<feature type="compositionally biased region" description="Low complexity" evidence="1">
    <location>
        <begin position="17"/>
        <end position="28"/>
    </location>
</feature>
<protein>
    <submittedName>
        <fullName evidence="2">Uncharacterized protein</fullName>
    </submittedName>
</protein>
<keyword evidence="3" id="KW-1185">Reference proteome</keyword>
<proteinExistence type="predicted"/>
<feature type="region of interest" description="Disordered" evidence="1">
    <location>
        <begin position="384"/>
        <end position="417"/>
    </location>
</feature>
<feature type="region of interest" description="Disordered" evidence="1">
    <location>
        <begin position="457"/>
        <end position="514"/>
    </location>
</feature>
<sequence>MPPQQDQEYDSDVPDIEPSYSESNSESESAFDSDEELMQVHAALVPIPDNAMTGELRQIIDLQALEKNALLEASASQGRWKKLTGRSLALAAKESVVKTHGCKYSITHCLWIDVHIFPLLQCPTIDLSSKECWLSPLAIEDGVKAELFQFIPETDCGLMSHKDFGSPKCRLLIINPAGSYTKFAPVLFPCPESLEAPEFLKTTTLIKVLRASIFGKASLFSTTIPSGKTKPKIWELCTTTAGMIATAAVVVLRASIFGKASLFSTTIPSGKTKAKIWELHTTTAGMIAAAADVAIFILSGDKDLLPVGAESKIPYLGAESKIPYRDYHNWYHQQLMSRDKWSKGVFSFFNNSLFSTSASSLNSHTSAVDNNNPSNAWKEEFERAMEEGGNVPTPGLSASAPPVQLPPAAHPLNSTPPSQSLAAPYLLDRAPDIDMALDSSSHHQQAEEDIAETQAQAMVTEKVKPRPRPIGRSKGKAAGKAPQGVPETTAEGTGGENLVVPLATTQWRSSRNVK</sequence>
<feature type="compositionally biased region" description="Polar residues" evidence="1">
    <location>
        <begin position="503"/>
        <end position="514"/>
    </location>
</feature>
<dbReference type="EMBL" id="LVVM01001862">
    <property type="protein sequence ID" value="OJA17702.1"/>
    <property type="molecule type" value="Genomic_DNA"/>
</dbReference>
<feature type="region of interest" description="Disordered" evidence="1">
    <location>
        <begin position="1"/>
        <end position="32"/>
    </location>
</feature>
<dbReference type="OrthoDB" id="2693481at2759"/>